<dbReference type="EMBL" id="CP003348">
    <property type="protein sequence ID" value="AFL99310.1"/>
    <property type="molecule type" value="Genomic_DNA"/>
</dbReference>
<evidence type="ECO:0000259" key="1">
    <source>
        <dbReference type="SMART" id="SM00471"/>
    </source>
</evidence>
<keyword evidence="3" id="KW-1185">Reference proteome</keyword>
<keyword evidence="2" id="KW-0378">Hydrolase</keyword>
<dbReference type="KEGG" id="ddh:Desde_0870"/>
<dbReference type="STRING" id="756499.Desde_0870"/>
<accession>I4A5S6</accession>
<gene>
    <name evidence="2" type="ordered locus">Desde_0870</name>
</gene>
<name>I4A5S6_DESDJ</name>
<dbReference type="AlphaFoldDB" id="I4A5S6"/>
<evidence type="ECO:0000313" key="2">
    <source>
        <dbReference type="EMBL" id="AFL99310.1"/>
    </source>
</evidence>
<reference evidence="2 3" key="2">
    <citation type="journal article" date="2015" name="J. Bacteriol.">
        <title>Genomic, proteomic, and biochemical analysis of the organohalide respiratory pathway in Desulfitobacterium dehalogenans.</title>
        <authorList>
            <person name="Kruse T."/>
            <person name="van de Pas B.A."/>
            <person name="Atteia A."/>
            <person name="Krab K."/>
            <person name="Hagen W.R."/>
            <person name="Goodwin L."/>
            <person name="Chain P."/>
            <person name="Boeren S."/>
            <person name="Maphosa F."/>
            <person name="Schraa G."/>
            <person name="de Vos W.M."/>
            <person name="van der Oost J."/>
            <person name="Smidt H."/>
            <person name="Stams A.J."/>
        </authorList>
    </citation>
    <scope>NUCLEOTIDE SEQUENCE [LARGE SCALE GENOMIC DNA]</scope>
    <source>
        <strain evidence="3">ATCC 51507 / DSM 9161 / JW/IU-DC1</strain>
    </source>
</reference>
<reference evidence="3" key="1">
    <citation type="submission" date="2012-06" db="EMBL/GenBank/DDBJ databases">
        <title>Complete sequence of Desulfitobacterium dehalogenans ATCC 51507.</title>
        <authorList>
            <person name="Lucas S."/>
            <person name="Han J."/>
            <person name="Lapidus A."/>
            <person name="Cheng J.-F."/>
            <person name="Goodwin L."/>
            <person name="Pitluck S."/>
            <person name="Peters L."/>
            <person name="Ovchinnikova G."/>
            <person name="Teshima H."/>
            <person name="Detter J.C."/>
            <person name="Han C."/>
            <person name="Tapia R."/>
            <person name="Land M."/>
            <person name="Hauser L."/>
            <person name="Kyrpides N."/>
            <person name="Ivanova N."/>
            <person name="Pagani I."/>
            <person name="Kruse T."/>
            <person name="de Vos W.M."/>
            <person name="Smidt H."/>
            <person name="Woyke T."/>
        </authorList>
    </citation>
    <scope>NUCLEOTIDE SEQUENCE [LARGE SCALE GENOMIC DNA]</scope>
    <source>
        <strain evidence="3">ATCC 51507 / DSM 9161 / JW/IU-DC1</strain>
    </source>
</reference>
<proteinExistence type="predicted"/>
<dbReference type="InterPro" id="IPR006674">
    <property type="entry name" value="HD_domain"/>
</dbReference>
<dbReference type="SMART" id="SM00471">
    <property type="entry name" value="HDc"/>
    <property type="match status" value="1"/>
</dbReference>
<dbReference type="eggNOG" id="COG2206">
    <property type="taxonomic scope" value="Bacteria"/>
</dbReference>
<protein>
    <submittedName>
        <fullName evidence="2">Putative HD superfamily hydrolase involved in NAD metabolism</fullName>
    </submittedName>
</protein>
<dbReference type="GO" id="GO:0016787">
    <property type="term" value="F:hydrolase activity"/>
    <property type="evidence" value="ECO:0007669"/>
    <property type="project" value="UniProtKB-KW"/>
</dbReference>
<dbReference type="Gene3D" id="1.10.3210.10">
    <property type="entry name" value="Hypothetical protein af1432"/>
    <property type="match status" value="1"/>
</dbReference>
<feature type="domain" description="HD/PDEase" evidence="1">
    <location>
        <begin position="23"/>
        <end position="154"/>
    </location>
</feature>
<organism evidence="2 3">
    <name type="scientific">Desulfitobacterium dehalogenans (strain ATCC 51507 / DSM 9161 / JW/IU-DC1)</name>
    <dbReference type="NCBI Taxonomy" id="756499"/>
    <lineage>
        <taxon>Bacteria</taxon>
        <taxon>Bacillati</taxon>
        <taxon>Bacillota</taxon>
        <taxon>Clostridia</taxon>
        <taxon>Eubacteriales</taxon>
        <taxon>Desulfitobacteriaceae</taxon>
        <taxon>Desulfitobacterium</taxon>
    </lineage>
</organism>
<dbReference type="Proteomes" id="UP000006053">
    <property type="component" value="Chromosome"/>
</dbReference>
<dbReference type="InterPro" id="IPR003607">
    <property type="entry name" value="HD/PDEase_dom"/>
</dbReference>
<dbReference type="CDD" id="cd00077">
    <property type="entry name" value="HDc"/>
    <property type="match status" value="1"/>
</dbReference>
<evidence type="ECO:0000313" key="3">
    <source>
        <dbReference type="Proteomes" id="UP000006053"/>
    </source>
</evidence>
<dbReference type="RefSeq" id="WP_014792802.1">
    <property type="nucleotide sequence ID" value="NC_018017.1"/>
</dbReference>
<dbReference type="OrthoDB" id="9794480at2"/>
<dbReference type="HOGENOM" id="CLU_1335392_0_0_9"/>
<dbReference type="Pfam" id="PF01966">
    <property type="entry name" value="HD"/>
    <property type="match status" value="1"/>
</dbReference>
<dbReference type="SUPFAM" id="SSF109604">
    <property type="entry name" value="HD-domain/PDEase-like"/>
    <property type="match status" value="1"/>
</dbReference>
<sequence length="204" mass="23202">MYKEGLPALDEAQMILEEASQLNPGPWVQHSIYTAQAAQIIASNCKELDSKKAYILGMLHDIGRRFGVTNMRHSLDGYTFSIGKGYDVLGKICLTHSCPTKNMREAFGKWDCSNEEYAFVESYLRSVVYDDYDRLIQLCDALALPSGFSLMEKRMIDVALRHGLHEYIIPKWKATFEIKQYLEKLIGTSIYSLLPGVVENTFNN</sequence>